<sequence length="96" mass="10497">MRLVDCRFLECSPGIDQTISAIFGRIDATWLSIDATSPVSISAWPTERRAARGHDGTILARKGNDGVAAFVQRLPGAIGYVEWAYAKRNNVVYTAL</sequence>
<dbReference type="Proteomes" id="UP000218432">
    <property type="component" value="Chromosome 3"/>
</dbReference>
<name>A0A1Y1BZ94_9BURK</name>
<organism evidence="1 2">
    <name type="scientific">Burkholderia stabilis</name>
    <dbReference type="NCBI Taxonomy" id="95485"/>
    <lineage>
        <taxon>Bacteria</taxon>
        <taxon>Pseudomonadati</taxon>
        <taxon>Pseudomonadota</taxon>
        <taxon>Betaproteobacteria</taxon>
        <taxon>Burkholderiales</taxon>
        <taxon>Burkholderiaceae</taxon>
        <taxon>Burkholderia</taxon>
        <taxon>Burkholderia cepacia complex</taxon>
    </lineage>
</organism>
<dbReference type="EMBL" id="AP018113">
    <property type="protein sequence ID" value="BAX63668.1"/>
    <property type="molecule type" value="Genomic_DNA"/>
</dbReference>
<dbReference type="Gene3D" id="3.40.190.10">
    <property type="entry name" value="Periplasmic binding protein-like II"/>
    <property type="match status" value="1"/>
</dbReference>
<evidence type="ECO:0000313" key="2">
    <source>
        <dbReference type="Proteomes" id="UP000218432"/>
    </source>
</evidence>
<accession>A0A1Y1BZ94</accession>
<proteinExistence type="predicted"/>
<gene>
    <name evidence="1" type="ORF">BSFP_065410</name>
</gene>
<evidence type="ECO:0000313" key="1">
    <source>
        <dbReference type="EMBL" id="BAX63668.1"/>
    </source>
</evidence>
<dbReference type="SUPFAM" id="SSF53850">
    <property type="entry name" value="Periplasmic binding protein-like II"/>
    <property type="match status" value="1"/>
</dbReference>
<protein>
    <submittedName>
        <fullName evidence="1">Uncharacterized protein</fullName>
    </submittedName>
</protein>
<dbReference type="AlphaFoldDB" id="A0A1Y1BZ94"/>
<reference evidence="1 2" key="1">
    <citation type="journal article" date="2017" name="Genome Announc.">
        <title>Complete Genome Sequence of Burkholderia stabilis FERMP-21014.</title>
        <authorList>
            <person name="Konishi K."/>
            <person name="Kumagai T."/>
            <person name="Sakasegawa S."/>
            <person name="Tamura T."/>
        </authorList>
    </citation>
    <scope>NUCLEOTIDE SEQUENCE [LARGE SCALE GENOMIC DNA]</scope>
    <source>
        <strain evidence="1 2">FERMP-21014</strain>
    </source>
</reference>